<keyword evidence="2" id="KW-1185">Reference proteome</keyword>
<name>A0ACA9S3D4_9GLOM</name>
<dbReference type="Proteomes" id="UP000789920">
    <property type="component" value="Unassembled WGS sequence"/>
</dbReference>
<proteinExistence type="predicted"/>
<feature type="non-terminal residue" evidence="1">
    <location>
        <position position="94"/>
    </location>
</feature>
<feature type="non-terminal residue" evidence="1">
    <location>
        <position position="1"/>
    </location>
</feature>
<comment type="caution">
    <text evidence="1">The sequence shown here is derived from an EMBL/GenBank/DDBJ whole genome shotgun (WGS) entry which is preliminary data.</text>
</comment>
<dbReference type="EMBL" id="CAJVQC010087235">
    <property type="protein sequence ID" value="CAG8823203.1"/>
    <property type="molecule type" value="Genomic_DNA"/>
</dbReference>
<evidence type="ECO:0000313" key="2">
    <source>
        <dbReference type="Proteomes" id="UP000789920"/>
    </source>
</evidence>
<sequence length="94" mass="10946">VLLFITGMPVSERPVHIKQFKAENWPKYSQYLSRTSCLIPFPPLLYEPFPQIIKSTLFLEFPIYRFDPESEGDLVKKDKNVGDKDKNVGDKNKN</sequence>
<gene>
    <name evidence="1" type="ORF">RPERSI_LOCUS25975</name>
</gene>
<accession>A0ACA9S3D4</accession>
<protein>
    <submittedName>
        <fullName evidence="1">16477_t:CDS:1</fullName>
    </submittedName>
</protein>
<evidence type="ECO:0000313" key="1">
    <source>
        <dbReference type="EMBL" id="CAG8823203.1"/>
    </source>
</evidence>
<organism evidence="1 2">
    <name type="scientific">Racocetra persica</name>
    <dbReference type="NCBI Taxonomy" id="160502"/>
    <lineage>
        <taxon>Eukaryota</taxon>
        <taxon>Fungi</taxon>
        <taxon>Fungi incertae sedis</taxon>
        <taxon>Mucoromycota</taxon>
        <taxon>Glomeromycotina</taxon>
        <taxon>Glomeromycetes</taxon>
        <taxon>Diversisporales</taxon>
        <taxon>Gigasporaceae</taxon>
        <taxon>Racocetra</taxon>
    </lineage>
</organism>
<reference evidence="1" key="1">
    <citation type="submission" date="2021-06" db="EMBL/GenBank/DDBJ databases">
        <authorList>
            <person name="Kallberg Y."/>
            <person name="Tangrot J."/>
            <person name="Rosling A."/>
        </authorList>
    </citation>
    <scope>NUCLEOTIDE SEQUENCE</scope>
    <source>
        <strain evidence="1">MA461A</strain>
    </source>
</reference>